<dbReference type="GO" id="GO:0005886">
    <property type="term" value="C:plasma membrane"/>
    <property type="evidence" value="ECO:0007669"/>
    <property type="project" value="TreeGrafter"/>
</dbReference>
<dbReference type="PANTHER" id="PTHR30199:SF0">
    <property type="entry name" value="INNER MEMBRANE PROTEIN YDCO"/>
    <property type="match status" value="1"/>
</dbReference>
<proteinExistence type="predicted"/>
<dbReference type="EMBL" id="CP045810">
    <property type="protein sequence ID" value="QHN40166.1"/>
    <property type="molecule type" value="Genomic_DNA"/>
</dbReference>
<protein>
    <submittedName>
        <fullName evidence="1">Benzoate/H(+) symporter BenE family transporter</fullName>
    </submittedName>
</protein>
<sequence>MTAPHQRSHTSQSVITGIAAALIGYTSTFAVVLTGLQTVGADRRHAATGLVALCFAIGVVSLTLSSRYRMPLTIAWSTPGAAVLVSAGQITGGWSAAVGAFIIAALLVVLTGMWPLLGRLVAAIPAPIAQAMLAGILLDLCLTPVSAVAEFPAQVVPILVVWLVTFALSPRWAIVAAFVTAMVVVAYDAITGDVPVIHWLPEAGPTMPSVTWSAVVSIAVPLYIVTMAAQNVPGVAIMSSYGYTVPWRPALTATGVASAAAAPFGAHAVNLAAITAALPASDESHPDPAQRWRTSVTLGLSYLVLGITTSALISFLSVAPTEIIATVAGLGLLGTLGSSLRSALADDTVARAVDCRTAAVVTFVVAASGTTLAGISSSFWALIAGLVVYGVLGAGSKAR</sequence>
<dbReference type="NCBIfam" id="TIGR00843">
    <property type="entry name" value="benE"/>
    <property type="match status" value="1"/>
</dbReference>
<accession>A0A857KZL4</accession>
<dbReference type="GO" id="GO:0042925">
    <property type="term" value="F:benzoate transmembrane transporter activity"/>
    <property type="evidence" value="ECO:0007669"/>
    <property type="project" value="InterPro"/>
</dbReference>
<dbReference type="InterPro" id="IPR004711">
    <property type="entry name" value="Benzoate_Transporter"/>
</dbReference>
<dbReference type="PANTHER" id="PTHR30199">
    <property type="entry name" value="MFS FAMILY TRANSPORTER, PREDICTED SUBSTRATE BENZOATE"/>
    <property type="match status" value="1"/>
</dbReference>
<name>A0A857KZL4_9ACTN</name>
<dbReference type="AlphaFoldDB" id="A0A857KZL4"/>
<reference evidence="1" key="1">
    <citation type="journal article" date="2021" name="Nat. Microbiol.">
        <title>Cocultivation of an ultrasmall environmental parasitic bacterium with lytic ability against bacteria associated with wastewater foams.</title>
        <authorList>
            <person name="Batinovic S."/>
            <person name="Rose J.J.A."/>
            <person name="Ratcliffe J."/>
            <person name="Seviour R.J."/>
            <person name="Petrovski S."/>
        </authorList>
    </citation>
    <scope>NUCLEOTIDE SEQUENCE</scope>
    <source>
        <strain evidence="1">CON44</strain>
    </source>
</reference>
<evidence type="ECO:0000313" key="1">
    <source>
        <dbReference type="EMBL" id="QHN40166.1"/>
    </source>
</evidence>
<dbReference type="RefSeq" id="WP_005186874.1">
    <property type="nucleotide sequence ID" value="NZ_CP045804.1"/>
</dbReference>
<gene>
    <name evidence="1" type="primary">benE</name>
    <name evidence="1" type="ORF">GII30_14330</name>
</gene>
<dbReference type="Pfam" id="PF03594">
    <property type="entry name" value="BenE"/>
    <property type="match status" value="1"/>
</dbReference>
<organism evidence="1">
    <name type="scientific">Gordonia amarae</name>
    <dbReference type="NCBI Taxonomy" id="36821"/>
    <lineage>
        <taxon>Bacteria</taxon>
        <taxon>Bacillati</taxon>
        <taxon>Actinomycetota</taxon>
        <taxon>Actinomycetes</taxon>
        <taxon>Mycobacteriales</taxon>
        <taxon>Gordoniaceae</taxon>
        <taxon>Gordonia</taxon>
    </lineage>
</organism>